<keyword evidence="1" id="KW-0175">Coiled coil</keyword>
<dbReference type="EMBL" id="WVUK01000052">
    <property type="protein sequence ID" value="KAF7494679.1"/>
    <property type="molecule type" value="Genomic_DNA"/>
</dbReference>
<organism evidence="3">
    <name type="scientific">Sarcoptes scabiei</name>
    <name type="common">Itch mite</name>
    <name type="synonym">Acarus scabiei</name>
    <dbReference type="NCBI Taxonomy" id="52283"/>
    <lineage>
        <taxon>Eukaryota</taxon>
        <taxon>Metazoa</taxon>
        <taxon>Ecdysozoa</taxon>
        <taxon>Arthropoda</taxon>
        <taxon>Chelicerata</taxon>
        <taxon>Arachnida</taxon>
        <taxon>Acari</taxon>
        <taxon>Acariformes</taxon>
        <taxon>Sarcoptiformes</taxon>
        <taxon>Astigmata</taxon>
        <taxon>Psoroptidia</taxon>
        <taxon>Sarcoptoidea</taxon>
        <taxon>Sarcoptidae</taxon>
        <taxon>Sarcoptinae</taxon>
        <taxon>Sarcoptes</taxon>
    </lineage>
</organism>
<feature type="compositionally biased region" description="Low complexity" evidence="2">
    <location>
        <begin position="393"/>
        <end position="411"/>
    </location>
</feature>
<protein>
    <recommendedName>
        <fullName evidence="6">BZIP domain-containing protein</fullName>
    </recommendedName>
</protein>
<reference evidence="4" key="3">
    <citation type="submission" date="2022-06" db="UniProtKB">
        <authorList>
            <consortium name="EnsemblMetazoa"/>
        </authorList>
    </citation>
    <scope>IDENTIFICATION</scope>
</reference>
<dbReference type="AlphaFoldDB" id="A0A834RCB5"/>
<evidence type="ECO:0000313" key="4">
    <source>
        <dbReference type="EnsemblMetazoa" id="KAF7494679.1"/>
    </source>
</evidence>
<reference evidence="5" key="1">
    <citation type="journal article" date="2020" name="PLoS Negl. Trop. Dis.">
        <title>High-quality nuclear genome for Sarcoptes scabiei-A critical resource for a neglected parasite.</title>
        <authorList>
            <person name="Korhonen P.K."/>
            <person name="Gasser R.B."/>
            <person name="Ma G."/>
            <person name="Wang T."/>
            <person name="Stroehlein A.J."/>
            <person name="Young N.D."/>
            <person name="Ang C.S."/>
            <person name="Fernando D.D."/>
            <person name="Lu H.C."/>
            <person name="Taylor S."/>
            <person name="Reynolds S.L."/>
            <person name="Mofiz E."/>
            <person name="Najaraj S.H."/>
            <person name="Gowda H."/>
            <person name="Madugundu A."/>
            <person name="Renuse S."/>
            <person name="Holt D."/>
            <person name="Pandey A."/>
            <person name="Papenfuss A.T."/>
            <person name="Fischer K."/>
        </authorList>
    </citation>
    <scope>NUCLEOTIDE SEQUENCE [LARGE SCALE GENOMIC DNA]</scope>
</reference>
<keyword evidence="5" id="KW-1185">Reference proteome</keyword>
<evidence type="ECO:0000256" key="1">
    <source>
        <dbReference type="SAM" id="Coils"/>
    </source>
</evidence>
<evidence type="ECO:0008006" key="6">
    <source>
        <dbReference type="Google" id="ProtNLM"/>
    </source>
</evidence>
<evidence type="ECO:0000313" key="5">
    <source>
        <dbReference type="Proteomes" id="UP000070412"/>
    </source>
</evidence>
<feature type="coiled-coil region" evidence="1">
    <location>
        <begin position="483"/>
        <end position="514"/>
    </location>
</feature>
<evidence type="ECO:0000256" key="2">
    <source>
        <dbReference type="SAM" id="MobiDB-lite"/>
    </source>
</evidence>
<dbReference type="OrthoDB" id="6515157at2759"/>
<feature type="region of interest" description="Disordered" evidence="2">
    <location>
        <begin position="393"/>
        <end position="412"/>
    </location>
</feature>
<gene>
    <name evidence="3" type="ORF">SSS_4965</name>
</gene>
<feature type="region of interest" description="Disordered" evidence="2">
    <location>
        <begin position="79"/>
        <end position="133"/>
    </location>
</feature>
<sequence>MSITDSATVTTTRYQQYLNDSAFDENTDFIDNTLNTPDIVDILDSFNPLFPNHCSEKEFSSNTMFNNMNLYGLMDGSQKMNPVSNHSHPNHHFHHNLLQNSQSNNSNNGFNSNNFSQFVHSPSSSSSSSSSSMMANNQNVYNYECRSYSPMLESSEINLENMSSPEMAPVSPNKVCPQSEFNNYSSSFENQVPNLVENPNLNTSNNNNNSNVSIAYQILESAAPIKNEYDEQVSSIVEFLSDQSSSTTIDSNLMLNNAAQSSNPTENNNNINANYYLRQRQQQLCSPQSPASISSSYSIDSNGSQPKTFTTLDIVQCPIIKEEVPDMDAAAMIQYQSIVPTVVDETIVSATFVPTEICVPTVNGTIANNQQVIYSSNDGTSTSYYYIPSSSTTAATSSSISTPSSLSPSTSQMIDKNISRTLINDNQMTSQSMMPSNRNVPSCVHHSNQANRKRTATSGNKFSGNNNNGQHQYQQQKKQRMSKREKQKMMEMYIERYERENKQLISQIELFEKQINFCKKYLSENVAPYIQKQQQQQQPIHQTLQNFIGLVG</sequence>
<evidence type="ECO:0000313" key="3">
    <source>
        <dbReference type="EMBL" id="KAF7494679.1"/>
    </source>
</evidence>
<dbReference type="Proteomes" id="UP000070412">
    <property type="component" value="Unassembled WGS sequence"/>
</dbReference>
<feature type="compositionally biased region" description="Polar residues" evidence="2">
    <location>
        <begin position="429"/>
        <end position="450"/>
    </location>
</feature>
<feature type="region of interest" description="Disordered" evidence="2">
    <location>
        <begin position="429"/>
        <end position="482"/>
    </location>
</feature>
<reference evidence="3" key="2">
    <citation type="submission" date="2020-01" db="EMBL/GenBank/DDBJ databases">
        <authorList>
            <person name="Korhonen P.K.K."/>
            <person name="Guangxu M.G."/>
            <person name="Wang T.W."/>
            <person name="Stroehlein A.J.S."/>
            <person name="Young N.D."/>
            <person name="Ang C.-S.A."/>
            <person name="Fernando D.W.F."/>
            <person name="Lu H.L."/>
            <person name="Taylor S.T."/>
            <person name="Ehtesham M.E.M."/>
            <person name="Najaraj S.H.N."/>
            <person name="Harsha G.H.G."/>
            <person name="Madugundu A.M."/>
            <person name="Renuse S.R."/>
            <person name="Holt D.H."/>
            <person name="Pandey A.P."/>
            <person name="Papenfuss A.P."/>
            <person name="Gasser R.B.G."/>
            <person name="Fischer K.F."/>
        </authorList>
    </citation>
    <scope>NUCLEOTIDE SEQUENCE</scope>
    <source>
        <strain evidence="3">SSS_KF_BRIS2020</strain>
    </source>
</reference>
<feature type="compositionally biased region" description="Low complexity" evidence="2">
    <location>
        <begin position="96"/>
        <end position="132"/>
    </location>
</feature>
<feature type="compositionally biased region" description="Low complexity" evidence="2">
    <location>
        <begin position="458"/>
        <end position="469"/>
    </location>
</feature>
<proteinExistence type="predicted"/>
<dbReference type="EnsemblMetazoa" id="SSS_4965s_mrna">
    <property type="protein sequence ID" value="KAF7494679.1"/>
    <property type="gene ID" value="SSS_4965"/>
</dbReference>
<name>A0A834RCB5_SARSC</name>
<accession>A0A834RCB5</accession>